<dbReference type="PANTHER" id="PTHR43798:SF33">
    <property type="entry name" value="HYDROLASE, PUTATIVE (AFU_ORTHOLOGUE AFUA_2G14860)-RELATED"/>
    <property type="match status" value="1"/>
</dbReference>
<keyword evidence="1" id="KW-0732">Signal</keyword>
<dbReference type="InterPro" id="IPR000073">
    <property type="entry name" value="AB_hydrolase_1"/>
</dbReference>
<dbReference type="InterPro" id="IPR000639">
    <property type="entry name" value="Epox_hydrolase-like"/>
</dbReference>
<evidence type="ECO:0000313" key="4">
    <source>
        <dbReference type="Proteomes" id="UP000198914"/>
    </source>
</evidence>
<accession>A0A1H3SQY7</accession>
<dbReference type="Pfam" id="PF00561">
    <property type="entry name" value="Abhydrolase_1"/>
    <property type="match status" value="1"/>
</dbReference>
<dbReference type="EMBL" id="FNPX01000013">
    <property type="protein sequence ID" value="SDZ39985.1"/>
    <property type="molecule type" value="Genomic_DNA"/>
</dbReference>
<gene>
    <name evidence="3" type="ORF">SAMN05444004_11317</name>
</gene>
<dbReference type="InterPro" id="IPR050266">
    <property type="entry name" value="AB_hydrolase_sf"/>
</dbReference>
<dbReference type="GO" id="GO:0016020">
    <property type="term" value="C:membrane"/>
    <property type="evidence" value="ECO:0007669"/>
    <property type="project" value="TreeGrafter"/>
</dbReference>
<feature type="domain" description="AB hydrolase-1" evidence="2">
    <location>
        <begin position="63"/>
        <end position="311"/>
    </location>
</feature>
<evidence type="ECO:0000259" key="2">
    <source>
        <dbReference type="Pfam" id="PF00561"/>
    </source>
</evidence>
<dbReference type="AlphaFoldDB" id="A0A1H3SQY7"/>
<dbReference type="PRINTS" id="PR00412">
    <property type="entry name" value="EPOXHYDRLASE"/>
</dbReference>
<dbReference type="Gene3D" id="3.40.50.1820">
    <property type="entry name" value="alpha/beta hydrolase"/>
    <property type="match status" value="1"/>
</dbReference>
<dbReference type="InterPro" id="IPR029058">
    <property type="entry name" value="AB_hydrolase_fold"/>
</dbReference>
<dbReference type="GO" id="GO:0003824">
    <property type="term" value="F:catalytic activity"/>
    <property type="evidence" value="ECO:0007669"/>
    <property type="project" value="InterPro"/>
</dbReference>
<organism evidence="3 4">
    <name type="scientific">Jannaschia faecimaris</name>
    <dbReference type="NCBI Taxonomy" id="1244108"/>
    <lineage>
        <taxon>Bacteria</taxon>
        <taxon>Pseudomonadati</taxon>
        <taxon>Pseudomonadota</taxon>
        <taxon>Alphaproteobacteria</taxon>
        <taxon>Rhodobacterales</taxon>
        <taxon>Roseobacteraceae</taxon>
        <taxon>Jannaschia</taxon>
    </lineage>
</organism>
<dbReference type="OrthoDB" id="9804723at2"/>
<protein>
    <submittedName>
        <fullName evidence="3">Haloalkane dehalogenase</fullName>
    </submittedName>
</protein>
<evidence type="ECO:0000313" key="3">
    <source>
        <dbReference type="EMBL" id="SDZ39985.1"/>
    </source>
</evidence>
<reference evidence="4" key="1">
    <citation type="submission" date="2016-10" db="EMBL/GenBank/DDBJ databases">
        <authorList>
            <person name="Varghese N."/>
            <person name="Submissions S."/>
        </authorList>
    </citation>
    <scope>NUCLEOTIDE SEQUENCE [LARGE SCALE GENOMIC DNA]</scope>
    <source>
        <strain evidence="4">DSM 100420</strain>
    </source>
</reference>
<dbReference type="PRINTS" id="PR00111">
    <property type="entry name" value="ABHYDROLASE"/>
</dbReference>
<dbReference type="NCBIfam" id="NF002938">
    <property type="entry name" value="PRK03592.1"/>
    <property type="match status" value="1"/>
</dbReference>
<dbReference type="SUPFAM" id="SSF53474">
    <property type="entry name" value="alpha/beta-Hydrolases"/>
    <property type="match status" value="1"/>
</dbReference>
<sequence length="326" mass="36047">MSNFLRPSALAALLAVSFNAVHAQESGPRLPAVTVSEELTIARQEIPVLETTMSYLEEGKGDPVVFLHGNPTSAYLWRNVIPFVSATHRAIAPDLIGMGHSGKPDLDYTFQDHARHLDAFVDALGLTEITLVGHDWGAALAWDFARRHPDMVVRLAFMEGLLPPAFPQASYEAMGEEMGDMFRDMRDPEQGRQMIMEDNMFVEGILPMMVNRPLGDAAAAEYRAPYETVESRLPTWMWPREVPIGGEPTSSVQLLNDIGTFMGETEMPVLLAYAEPGALVPPQAVPFYTGLIDDLETAFVGQGLHFIQEDQPVAIGRAISDWLRRN</sequence>
<dbReference type="PANTHER" id="PTHR43798">
    <property type="entry name" value="MONOACYLGLYCEROL LIPASE"/>
    <property type="match status" value="1"/>
</dbReference>
<feature type="signal peptide" evidence="1">
    <location>
        <begin position="1"/>
        <end position="23"/>
    </location>
</feature>
<dbReference type="RefSeq" id="WP_092646773.1">
    <property type="nucleotide sequence ID" value="NZ_FNPX01000013.1"/>
</dbReference>
<feature type="chain" id="PRO_5011450687" evidence="1">
    <location>
        <begin position="24"/>
        <end position="326"/>
    </location>
</feature>
<dbReference type="STRING" id="1244108.SAMN05444004_11317"/>
<keyword evidence="4" id="KW-1185">Reference proteome</keyword>
<name>A0A1H3SQY7_9RHOB</name>
<evidence type="ECO:0000256" key="1">
    <source>
        <dbReference type="SAM" id="SignalP"/>
    </source>
</evidence>
<proteinExistence type="predicted"/>
<dbReference type="Proteomes" id="UP000198914">
    <property type="component" value="Unassembled WGS sequence"/>
</dbReference>